<evidence type="ECO:0000313" key="3">
    <source>
        <dbReference type="Proteomes" id="UP000444721"/>
    </source>
</evidence>
<feature type="region of interest" description="Disordered" evidence="1">
    <location>
        <begin position="588"/>
        <end position="613"/>
    </location>
</feature>
<evidence type="ECO:0000256" key="1">
    <source>
        <dbReference type="SAM" id="MobiDB-lite"/>
    </source>
</evidence>
<sequence length="713" mass="79981">MGQRLSLNVATISRLEDLIPISASASGRDDDEGQGPPDRSEALREEQQNTIRLKLLKANVVSAATSHHGNNVASSASPKSFVDRRRRGTDAAFKHELGRRPSYSSDNISQPSFGEEQTALILEKMKNIGPLQQFVEQLSNEEKLLKSYLDFNWMTTVALIERSASESMRFLSKGIGDFFNVAITEMQLKISDSQADLTSLESIHGQHYVEVKLVIVPYIHFNEGSSFSTISFPVLDHFPVDSEDEPFVVTNVSPRSNNTSNHNTNTSSSSSPLRINVTKKPSKFTLALVVGPWLVFFDPLTSLVIPKKLYGMAKIIASNLPELFITKQKEKLTEKLAKCIVSWNTSKLFKNEKDIFSSPRHNSTTMQQQSMYGNGIDFIDDYLLNYLNIDYTTFPLVRYFKTFLGNARQQGWSQMVIDLDENLIGKYGPVLTPTTPLHPCFDFSQSNNKRISTNNNNENSTTTNKSGNVCTLIIESHEELDNMIKDMMIHDLMEHAASFKVERTSTPETPLGSEPPASHIIPKKESHKTVTQLQQPSSSSSAATTAESESTNTKKKTTPVSHFFIDVLRMFDRAWWMRHLFDVNEEHVEISTPSNKKHVSTTVQSSGDSPTQIRHTRDYISEIGCPFGHAIPDYEKNLECYPRRRKKKLKQQGVSRPNSPSSPNTSRRSITSLSPRKSPSIRSNASPKTPVQPYPQSTSSDSIPIDGLNEIKR</sequence>
<feature type="compositionally biased region" description="Low complexity" evidence="1">
    <location>
        <begin position="655"/>
        <end position="672"/>
    </location>
</feature>
<name>A0A6A5CI58_NAEFO</name>
<feature type="compositionally biased region" description="Polar residues" evidence="1">
    <location>
        <begin position="600"/>
        <end position="613"/>
    </location>
</feature>
<gene>
    <name evidence="2" type="ORF">FDP41_000817</name>
</gene>
<dbReference type="VEuPathDB" id="AmoebaDB:NF0103030"/>
<feature type="compositionally biased region" description="Polar residues" evidence="1">
    <location>
        <begin position="673"/>
        <end position="702"/>
    </location>
</feature>
<dbReference type="GeneID" id="68108035"/>
<dbReference type="VEuPathDB" id="AmoebaDB:NfTy_032090"/>
<dbReference type="Proteomes" id="UP000444721">
    <property type="component" value="Unassembled WGS sequence"/>
</dbReference>
<dbReference type="OrthoDB" id="10325607at2759"/>
<dbReference type="OMA" id="GIGDFFN"/>
<accession>A0A6A5CI58</accession>
<feature type="region of interest" description="Disordered" evidence="1">
    <location>
        <begin position="252"/>
        <end position="273"/>
    </location>
</feature>
<organism evidence="2 3">
    <name type="scientific">Naegleria fowleri</name>
    <name type="common">Brain eating amoeba</name>
    <dbReference type="NCBI Taxonomy" id="5763"/>
    <lineage>
        <taxon>Eukaryota</taxon>
        <taxon>Discoba</taxon>
        <taxon>Heterolobosea</taxon>
        <taxon>Tetramitia</taxon>
        <taxon>Eutetramitia</taxon>
        <taxon>Vahlkampfiidae</taxon>
        <taxon>Naegleria</taxon>
    </lineage>
</organism>
<dbReference type="VEuPathDB" id="AmoebaDB:FDP41_000817"/>
<keyword evidence="3" id="KW-1185">Reference proteome</keyword>
<feature type="compositionally biased region" description="Polar residues" evidence="1">
    <location>
        <begin position="66"/>
        <end position="78"/>
    </location>
</feature>
<dbReference type="EMBL" id="VFQX01000002">
    <property type="protein sequence ID" value="KAF0984918.1"/>
    <property type="molecule type" value="Genomic_DNA"/>
</dbReference>
<proteinExistence type="predicted"/>
<feature type="region of interest" description="Disordered" evidence="1">
    <location>
        <begin position="66"/>
        <end position="85"/>
    </location>
</feature>
<feature type="region of interest" description="Disordered" evidence="1">
    <location>
        <begin position="501"/>
        <end position="556"/>
    </location>
</feature>
<feature type="region of interest" description="Disordered" evidence="1">
    <location>
        <begin position="22"/>
        <end position="45"/>
    </location>
</feature>
<reference evidence="2 3" key="1">
    <citation type="journal article" date="2019" name="Sci. Rep.">
        <title>Nanopore sequencing improves the draft genome of the human pathogenic amoeba Naegleria fowleri.</title>
        <authorList>
            <person name="Liechti N."/>
            <person name="Schurch N."/>
            <person name="Bruggmann R."/>
            <person name="Wittwer M."/>
        </authorList>
    </citation>
    <scope>NUCLEOTIDE SEQUENCE [LARGE SCALE GENOMIC DNA]</scope>
    <source>
        <strain evidence="2 3">ATCC 30894</strain>
    </source>
</reference>
<dbReference type="RefSeq" id="XP_044569631.1">
    <property type="nucleotide sequence ID" value="XM_044711994.1"/>
</dbReference>
<dbReference type="AlphaFoldDB" id="A0A6A5CI58"/>
<feature type="region of interest" description="Disordered" evidence="1">
    <location>
        <begin position="646"/>
        <end position="713"/>
    </location>
</feature>
<feature type="compositionally biased region" description="Low complexity" evidence="1">
    <location>
        <begin position="256"/>
        <end position="271"/>
    </location>
</feature>
<protein>
    <submittedName>
        <fullName evidence="2">Uncharacterized protein</fullName>
    </submittedName>
</protein>
<comment type="caution">
    <text evidence="2">The sequence shown here is derived from an EMBL/GenBank/DDBJ whole genome shotgun (WGS) entry which is preliminary data.</text>
</comment>
<evidence type="ECO:0000313" key="2">
    <source>
        <dbReference type="EMBL" id="KAF0984918.1"/>
    </source>
</evidence>
<feature type="compositionally biased region" description="Low complexity" evidence="1">
    <location>
        <begin position="537"/>
        <end position="551"/>
    </location>
</feature>